<evidence type="ECO:0000256" key="1">
    <source>
        <dbReference type="SAM" id="MobiDB-lite"/>
    </source>
</evidence>
<dbReference type="EMBL" id="BAAAMJ010000058">
    <property type="protein sequence ID" value="GAA1930471.1"/>
    <property type="molecule type" value="Genomic_DNA"/>
</dbReference>
<feature type="region of interest" description="Disordered" evidence="1">
    <location>
        <begin position="91"/>
        <end position="114"/>
    </location>
</feature>
<reference evidence="2 3" key="1">
    <citation type="journal article" date="2019" name="Int. J. Syst. Evol. Microbiol.">
        <title>The Global Catalogue of Microorganisms (GCM) 10K type strain sequencing project: providing services to taxonomists for standard genome sequencing and annotation.</title>
        <authorList>
            <consortium name="The Broad Institute Genomics Platform"/>
            <consortium name="The Broad Institute Genome Sequencing Center for Infectious Disease"/>
            <person name="Wu L."/>
            <person name="Ma J."/>
        </authorList>
    </citation>
    <scope>NUCLEOTIDE SEQUENCE [LARGE SCALE GENOMIC DNA]</scope>
    <source>
        <strain evidence="2 3">JCM 13581</strain>
    </source>
</reference>
<comment type="caution">
    <text evidence="2">The sequence shown here is derived from an EMBL/GenBank/DDBJ whole genome shotgun (WGS) entry which is preliminary data.</text>
</comment>
<evidence type="ECO:0000313" key="2">
    <source>
        <dbReference type="EMBL" id="GAA1930471.1"/>
    </source>
</evidence>
<accession>A0ABN2PRV0</accession>
<sequence>MGLLLESWTQAAAVLACWDRPSPDVRSGLLVLLAAVRDTRLVAPVPEGAVVTHDVLVVRDLGNTFLVAGESTVDGSTVLEAGQVTLALRPAEQVPGAGPATIPADEPSAEREGP</sequence>
<keyword evidence="3" id="KW-1185">Reference proteome</keyword>
<organism evidence="2 3">
    <name type="scientific">Streptomyces sodiiphilus</name>
    <dbReference type="NCBI Taxonomy" id="226217"/>
    <lineage>
        <taxon>Bacteria</taxon>
        <taxon>Bacillati</taxon>
        <taxon>Actinomycetota</taxon>
        <taxon>Actinomycetes</taxon>
        <taxon>Kitasatosporales</taxon>
        <taxon>Streptomycetaceae</taxon>
        <taxon>Streptomyces</taxon>
    </lineage>
</organism>
<dbReference type="SUPFAM" id="SSF54637">
    <property type="entry name" value="Thioesterase/thiol ester dehydrase-isomerase"/>
    <property type="match status" value="1"/>
</dbReference>
<dbReference type="Proteomes" id="UP001501303">
    <property type="component" value="Unassembled WGS sequence"/>
</dbReference>
<protein>
    <submittedName>
        <fullName evidence="2">Uncharacterized protein</fullName>
    </submittedName>
</protein>
<dbReference type="Gene3D" id="3.10.129.10">
    <property type="entry name" value="Hotdog Thioesterase"/>
    <property type="match status" value="1"/>
</dbReference>
<name>A0ABN2PRV0_9ACTN</name>
<proteinExistence type="predicted"/>
<gene>
    <name evidence="2" type="ORF">GCM10009716_42410</name>
</gene>
<dbReference type="InterPro" id="IPR029069">
    <property type="entry name" value="HotDog_dom_sf"/>
</dbReference>
<dbReference type="RefSeq" id="WP_344265112.1">
    <property type="nucleotide sequence ID" value="NZ_BAAAMJ010000058.1"/>
</dbReference>
<evidence type="ECO:0000313" key="3">
    <source>
        <dbReference type="Proteomes" id="UP001501303"/>
    </source>
</evidence>